<dbReference type="InterPro" id="IPR029063">
    <property type="entry name" value="SAM-dependent_MTases_sf"/>
</dbReference>
<dbReference type="Proteomes" id="UP000320475">
    <property type="component" value="Unassembled WGS sequence"/>
</dbReference>
<accession>A0A507CZ94</accession>
<dbReference type="CDD" id="cd02440">
    <property type="entry name" value="AdoMet_MTases"/>
    <property type="match status" value="1"/>
</dbReference>
<keyword evidence="3" id="KW-0808">Transferase</keyword>
<dbReference type="InterPro" id="IPR026170">
    <property type="entry name" value="FAM173A/B"/>
</dbReference>
<evidence type="ECO:0000256" key="1">
    <source>
        <dbReference type="ARBA" id="ARBA00010633"/>
    </source>
</evidence>
<dbReference type="EMBL" id="QEAM01000180">
    <property type="protein sequence ID" value="TPX44484.1"/>
    <property type="molecule type" value="Genomic_DNA"/>
</dbReference>
<dbReference type="GO" id="GO:0032259">
    <property type="term" value="P:methylation"/>
    <property type="evidence" value="ECO:0007669"/>
    <property type="project" value="UniProtKB-KW"/>
</dbReference>
<evidence type="ECO:0008006" key="7">
    <source>
        <dbReference type="Google" id="ProtNLM"/>
    </source>
</evidence>
<evidence type="ECO:0000256" key="4">
    <source>
        <dbReference type="ARBA" id="ARBA00022691"/>
    </source>
</evidence>
<keyword evidence="2" id="KW-0489">Methyltransferase</keyword>
<dbReference type="SUPFAM" id="SSF53335">
    <property type="entry name" value="S-adenosyl-L-methionine-dependent methyltransferases"/>
    <property type="match status" value="1"/>
</dbReference>
<dbReference type="GO" id="GO:1905706">
    <property type="term" value="P:regulation of mitochondrial ATP synthesis coupled proton transport"/>
    <property type="evidence" value="ECO:0007669"/>
    <property type="project" value="TreeGrafter"/>
</dbReference>
<dbReference type="OrthoDB" id="66144at2759"/>
<comment type="caution">
    <text evidence="5">The sequence shown here is derived from an EMBL/GenBank/DDBJ whole genome shotgun (WGS) entry which is preliminary data.</text>
</comment>
<protein>
    <recommendedName>
        <fullName evidence="7">Methyltransferase domain-containing protein</fullName>
    </recommendedName>
</protein>
<dbReference type="Gene3D" id="3.40.50.150">
    <property type="entry name" value="Vaccinia Virus protein VP39"/>
    <property type="match status" value="1"/>
</dbReference>
<dbReference type="GO" id="GO:0005739">
    <property type="term" value="C:mitochondrion"/>
    <property type="evidence" value="ECO:0007669"/>
    <property type="project" value="TreeGrafter"/>
</dbReference>
<evidence type="ECO:0000313" key="6">
    <source>
        <dbReference type="Proteomes" id="UP000320475"/>
    </source>
</evidence>
<dbReference type="VEuPathDB" id="FungiDB:SeMB42_g02538"/>
<keyword evidence="4" id="KW-0949">S-adenosyl-L-methionine</keyword>
<reference evidence="5 6" key="1">
    <citation type="journal article" date="2019" name="Sci. Rep.">
        <title>Comparative genomics of chytrid fungi reveal insights into the obligate biotrophic and pathogenic lifestyle of Synchytrium endobioticum.</title>
        <authorList>
            <person name="van de Vossenberg B.T.L.H."/>
            <person name="Warris S."/>
            <person name="Nguyen H.D.T."/>
            <person name="van Gent-Pelzer M.P.E."/>
            <person name="Joly D.L."/>
            <person name="van de Geest H.C."/>
            <person name="Bonants P.J.M."/>
            <person name="Smith D.S."/>
            <person name="Levesque C.A."/>
            <person name="van der Lee T.A.J."/>
        </authorList>
    </citation>
    <scope>NUCLEOTIDE SEQUENCE [LARGE SCALE GENOMIC DNA]</scope>
    <source>
        <strain evidence="5 6">LEV6574</strain>
    </source>
</reference>
<evidence type="ECO:0000256" key="3">
    <source>
        <dbReference type="ARBA" id="ARBA00022679"/>
    </source>
</evidence>
<dbReference type="AlphaFoldDB" id="A0A507CZ94"/>
<dbReference type="PANTHER" id="PTHR13610">
    <property type="entry name" value="METHYLTRANSFERASE DOMAIN-CONTAINING PROTEIN"/>
    <property type="match status" value="1"/>
</dbReference>
<organism evidence="5 6">
    <name type="scientific">Synchytrium endobioticum</name>
    <dbReference type="NCBI Taxonomy" id="286115"/>
    <lineage>
        <taxon>Eukaryota</taxon>
        <taxon>Fungi</taxon>
        <taxon>Fungi incertae sedis</taxon>
        <taxon>Chytridiomycota</taxon>
        <taxon>Chytridiomycota incertae sedis</taxon>
        <taxon>Chytridiomycetes</taxon>
        <taxon>Synchytriales</taxon>
        <taxon>Synchytriaceae</taxon>
        <taxon>Synchytrium</taxon>
    </lineage>
</organism>
<sequence length="227" mass="24384">MASPRLHVLAISARYTPDAIAIAMDMDMDALAFARSDELPNDVGPPAGPVIQTVVNTKPLQDTPFVAPFVPCSPPTVAAALDFAAVAPGDTLLDLGCGDARILFHALAKHPTLQCVGVELDPLLAQYISQQIHARHLSKHFAFIPADMYTIDITELGATVAILYLLTPGIAKLKPLLSTWLNAVHGSRVVTVTYAIPDWQPADTMLVTGTHTNPAPRLFKYTSESIR</sequence>
<evidence type="ECO:0000256" key="2">
    <source>
        <dbReference type="ARBA" id="ARBA00022603"/>
    </source>
</evidence>
<comment type="similarity">
    <text evidence="1">Belongs to the ANT/ATPSC lysine N-methyltransferase family.</text>
</comment>
<gene>
    <name evidence="5" type="ORF">SeLEV6574_g04475</name>
</gene>
<evidence type="ECO:0000313" key="5">
    <source>
        <dbReference type="EMBL" id="TPX44484.1"/>
    </source>
</evidence>
<dbReference type="GO" id="GO:0016279">
    <property type="term" value="F:protein-lysine N-methyltransferase activity"/>
    <property type="evidence" value="ECO:0007669"/>
    <property type="project" value="InterPro"/>
</dbReference>
<dbReference type="PANTHER" id="PTHR13610:SF11">
    <property type="entry name" value="METHYLTRANSFERASE DOMAIN-CONTAINING PROTEIN"/>
    <property type="match status" value="1"/>
</dbReference>
<name>A0A507CZ94_9FUNG</name>
<proteinExistence type="inferred from homology"/>